<dbReference type="Pfam" id="PF16573">
    <property type="entry name" value="CLP1_N"/>
    <property type="match status" value="1"/>
</dbReference>
<dbReference type="InterPro" id="IPR045116">
    <property type="entry name" value="Clp1/Grc3"/>
</dbReference>
<protein>
    <recommendedName>
        <fullName evidence="4">Polynucleotide 5'-hydroxyl-kinase GRC3</fullName>
    </recommendedName>
    <alternativeName>
        <fullName evidence="3">Polynucleotide 5'-hydroxyl-kinase grc3</fullName>
    </alternativeName>
</protein>
<comment type="function">
    <text evidence="9">Required for endonucleolytic cleavage during polyadenylation-dependent pre-mRNA 3'-end formation.</text>
</comment>
<keyword evidence="14" id="KW-1185">Reference proteome</keyword>
<dbReference type="SUPFAM" id="SSF52540">
    <property type="entry name" value="P-loop containing nucleoside triphosphate hydrolases"/>
    <property type="match status" value="1"/>
</dbReference>
<evidence type="ECO:0000259" key="11">
    <source>
        <dbReference type="Pfam" id="PF16573"/>
    </source>
</evidence>
<comment type="similarity">
    <text evidence="9">Belongs to the Clp1 family. Clp1 subfamily.</text>
</comment>
<dbReference type="GO" id="GO:0031124">
    <property type="term" value="P:mRNA 3'-end processing"/>
    <property type="evidence" value="ECO:0007669"/>
    <property type="project" value="UniProtKB-UniRule"/>
</dbReference>
<evidence type="ECO:0000256" key="7">
    <source>
        <dbReference type="ARBA" id="ARBA00022840"/>
    </source>
</evidence>
<dbReference type="Proteomes" id="UP000276215">
    <property type="component" value="Unassembled WGS sequence"/>
</dbReference>
<evidence type="ECO:0000256" key="6">
    <source>
        <dbReference type="ARBA" id="ARBA00022741"/>
    </source>
</evidence>
<keyword evidence="5 9" id="KW-0507">mRNA processing</keyword>
<evidence type="ECO:0000256" key="4">
    <source>
        <dbReference type="ARBA" id="ARBA00019824"/>
    </source>
</evidence>
<keyword evidence="8 9" id="KW-0539">Nucleus</keyword>
<sequence length="493" mass="53074">MSVPGLQLSELPIGQPFSNFTAQDSTPVEPLTEKTYEIAKFREWRFEVAFGATVEVKLLKGSAEIFGTELPIGHKFTFTGTKSAIFTWHGCTLEVRGTPSVEYTSEETPMTAYTNLHFALEKLRGMAGESATAQGPRVMIIGPENAGKTSLVKILTAYAVRQGRKPAVVNLDPKEGVLSLPGTLSATSFSTIMDVEEGFGSSPTSGPSPVPVKLPLVYYYGLETPEGNAKLYKALVSRMAVAVSSRLSDDDKNRTSGIILDTPGTISQTPAGYDLLHHAISEFSITTLVVLGSERLYSDMLRRFEDRTSSTSSSPLPHISIIKLSKSGGCVDRDETFLRACRERCIREYFFGEPKKRTLSPYTMTVGFDDLNIWRVGEGAAGLLNTSLLPIGHGDDDDDDGSGAPGAAGGGQALLVQADCGMVLQHSVAAVLHAELADPVHVLAESSVMGFVYIASVDEQKRYMKILAPMPGRLPPKPLVVSSFPEPTFSLVG</sequence>
<dbReference type="PANTHER" id="PTHR12755:SF6">
    <property type="entry name" value="POLYRIBONUCLEOTIDE 5'-HYDROXYL-KINASE CLP1"/>
    <property type="match status" value="1"/>
</dbReference>
<feature type="domain" description="Clp1 N-terminal" evidence="11">
    <location>
        <begin position="38"/>
        <end position="125"/>
    </location>
</feature>
<comment type="subunit">
    <text evidence="9">Component of a pre-mRNA cleavage factor complex. Interacts directly with PCF11.</text>
</comment>
<organism evidence="13 14">
    <name type="scientific">Choiromyces venosus 120613-1</name>
    <dbReference type="NCBI Taxonomy" id="1336337"/>
    <lineage>
        <taxon>Eukaryota</taxon>
        <taxon>Fungi</taxon>
        <taxon>Dikarya</taxon>
        <taxon>Ascomycota</taxon>
        <taxon>Pezizomycotina</taxon>
        <taxon>Pezizomycetes</taxon>
        <taxon>Pezizales</taxon>
        <taxon>Tuberaceae</taxon>
        <taxon>Choiromyces</taxon>
    </lineage>
</organism>
<dbReference type="InterPro" id="IPR032324">
    <property type="entry name" value="Clp1_N"/>
</dbReference>
<evidence type="ECO:0000256" key="5">
    <source>
        <dbReference type="ARBA" id="ARBA00022664"/>
    </source>
</evidence>
<comment type="subcellular location">
    <subcellularLocation>
        <location evidence="2 9">Nucleus</location>
    </subcellularLocation>
</comment>
<dbReference type="Gene3D" id="2.60.120.1030">
    <property type="entry name" value="Clp1, DNA binding domain"/>
    <property type="match status" value="1"/>
</dbReference>
<evidence type="ECO:0000259" key="12">
    <source>
        <dbReference type="Pfam" id="PF16575"/>
    </source>
</evidence>
<dbReference type="HAMAP" id="MF_03035">
    <property type="entry name" value="Clp1"/>
    <property type="match status" value="1"/>
</dbReference>
<evidence type="ECO:0000313" key="14">
    <source>
        <dbReference type="Proteomes" id="UP000276215"/>
    </source>
</evidence>
<evidence type="ECO:0000256" key="9">
    <source>
        <dbReference type="HAMAP-Rule" id="MF_03035"/>
    </source>
</evidence>
<dbReference type="STRING" id="1336337.A0A3N4K5W9"/>
<dbReference type="InterPro" id="IPR028606">
    <property type="entry name" value="Clp1"/>
</dbReference>
<keyword evidence="6 9" id="KW-0547">Nucleotide-binding</keyword>
<evidence type="ECO:0000256" key="3">
    <source>
        <dbReference type="ARBA" id="ARBA00018706"/>
    </source>
</evidence>
<dbReference type="InterPro" id="IPR027417">
    <property type="entry name" value="P-loop_NTPase"/>
</dbReference>
<evidence type="ECO:0000313" key="13">
    <source>
        <dbReference type="EMBL" id="RPB05926.1"/>
    </source>
</evidence>
<keyword evidence="7 9" id="KW-0067">ATP-binding</keyword>
<feature type="domain" description="Clp1 C-terminal" evidence="10">
    <location>
        <begin position="359"/>
        <end position="485"/>
    </location>
</feature>
<dbReference type="AlphaFoldDB" id="A0A3N4K5W9"/>
<dbReference type="Pfam" id="PF06807">
    <property type="entry name" value="Clp1"/>
    <property type="match status" value="1"/>
</dbReference>
<comment type="function">
    <text evidence="1">Polynucleotide 5'-kinase involved in rRNA processing.</text>
</comment>
<dbReference type="Gene3D" id="3.40.50.300">
    <property type="entry name" value="P-loop containing nucleotide triphosphate hydrolases"/>
    <property type="match status" value="1"/>
</dbReference>
<dbReference type="InterPro" id="IPR038239">
    <property type="entry name" value="Clp1_N_sf"/>
</dbReference>
<gene>
    <name evidence="9" type="primary">CLP1</name>
    <name evidence="13" type="ORF">L873DRAFT_1661063</name>
</gene>
<feature type="domain" description="Clp1 P-loop" evidence="12">
    <location>
        <begin position="142"/>
        <end position="351"/>
    </location>
</feature>
<dbReference type="GO" id="GO:0006388">
    <property type="term" value="P:tRNA splicing, via endonucleolytic cleavage and ligation"/>
    <property type="evidence" value="ECO:0007669"/>
    <property type="project" value="TreeGrafter"/>
</dbReference>
<dbReference type="InterPro" id="IPR032319">
    <property type="entry name" value="CLP1_P"/>
</dbReference>
<dbReference type="PANTHER" id="PTHR12755">
    <property type="entry name" value="CLEAVAGE/POLYADENYLATION FACTOR IA SUBUNIT CLP1P"/>
    <property type="match status" value="1"/>
</dbReference>
<dbReference type="OrthoDB" id="258143at2759"/>
<dbReference type="GO" id="GO:0005849">
    <property type="term" value="C:mRNA cleavage factor complex"/>
    <property type="evidence" value="ECO:0007669"/>
    <property type="project" value="UniProtKB-UniRule"/>
</dbReference>
<dbReference type="Pfam" id="PF16575">
    <property type="entry name" value="CLP1_P"/>
    <property type="match status" value="1"/>
</dbReference>
<feature type="binding site" evidence="9">
    <location>
        <position position="82"/>
    </location>
    <ligand>
        <name>ATP</name>
        <dbReference type="ChEBI" id="CHEBI:30616"/>
    </ligand>
</feature>
<proteinExistence type="inferred from homology"/>
<dbReference type="EMBL" id="ML120351">
    <property type="protein sequence ID" value="RPB05926.1"/>
    <property type="molecule type" value="Genomic_DNA"/>
</dbReference>
<feature type="binding site" evidence="9">
    <location>
        <position position="43"/>
    </location>
    <ligand>
        <name>ATP</name>
        <dbReference type="ChEBI" id="CHEBI:30616"/>
    </ligand>
</feature>
<dbReference type="InterPro" id="IPR010655">
    <property type="entry name" value="Clp1_C"/>
</dbReference>
<dbReference type="InterPro" id="IPR038238">
    <property type="entry name" value="Clp1_C_sf"/>
</dbReference>
<dbReference type="GO" id="GO:0051731">
    <property type="term" value="F:polynucleotide 5'-hydroxyl-kinase activity"/>
    <property type="evidence" value="ECO:0007669"/>
    <property type="project" value="InterPro"/>
</dbReference>
<accession>A0A3N4K5W9</accession>
<name>A0A3N4K5W9_9PEZI</name>
<reference evidence="13 14" key="1">
    <citation type="journal article" date="2018" name="Nat. Ecol. Evol.">
        <title>Pezizomycetes genomes reveal the molecular basis of ectomycorrhizal truffle lifestyle.</title>
        <authorList>
            <person name="Murat C."/>
            <person name="Payen T."/>
            <person name="Noel B."/>
            <person name="Kuo A."/>
            <person name="Morin E."/>
            <person name="Chen J."/>
            <person name="Kohler A."/>
            <person name="Krizsan K."/>
            <person name="Balestrini R."/>
            <person name="Da Silva C."/>
            <person name="Montanini B."/>
            <person name="Hainaut M."/>
            <person name="Levati E."/>
            <person name="Barry K.W."/>
            <person name="Belfiori B."/>
            <person name="Cichocki N."/>
            <person name="Clum A."/>
            <person name="Dockter R.B."/>
            <person name="Fauchery L."/>
            <person name="Guy J."/>
            <person name="Iotti M."/>
            <person name="Le Tacon F."/>
            <person name="Lindquist E.A."/>
            <person name="Lipzen A."/>
            <person name="Malagnac F."/>
            <person name="Mello A."/>
            <person name="Molinier V."/>
            <person name="Miyauchi S."/>
            <person name="Poulain J."/>
            <person name="Riccioni C."/>
            <person name="Rubini A."/>
            <person name="Sitrit Y."/>
            <person name="Splivallo R."/>
            <person name="Traeger S."/>
            <person name="Wang M."/>
            <person name="Zifcakova L."/>
            <person name="Wipf D."/>
            <person name="Zambonelli A."/>
            <person name="Paolocci F."/>
            <person name="Nowrousian M."/>
            <person name="Ottonello S."/>
            <person name="Baldrian P."/>
            <person name="Spatafora J.W."/>
            <person name="Henrissat B."/>
            <person name="Nagy L.G."/>
            <person name="Aury J.M."/>
            <person name="Wincker P."/>
            <person name="Grigoriev I.V."/>
            <person name="Bonfante P."/>
            <person name="Martin F.M."/>
        </authorList>
    </citation>
    <scope>NUCLEOTIDE SEQUENCE [LARGE SCALE GENOMIC DNA]</scope>
    <source>
        <strain evidence="13 14">120613-1</strain>
    </source>
</reference>
<dbReference type="FunFam" id="2.60.120.1030:FF:000001">
    <property type="entry name" value="Protein CLP1 homolog 5"/>
    <property type="match status" value="1"/>
</dbReference>
<dbReference type="GO" id="GO:0005524">
    <property type="term" value="F:ATP binding"/>
    <property type="evidence" value="ECO:0007669"/>
    <property type="project" value="UniProtKB-UniRule"/>
</dbReference>
<evidence type="ECO:0000256" key="2">
    <source>
        <dbReference type="ARBA" id="ARBA00004123"/>
    </source>
</evidence>
<evidence type="ECO:0000256" key="1">
    <source>
        <dbReference type="ARBA" id="ARBA00003798"/>
    </source>
</evidence>
<feature type="binding site" evidence="9">
    <location>
        <begin position="145"/>
        <end position="150"/>
    </location>
    <ligand>
        <name>ATP</name>
        <dbReference type="ChEBI" id="CHEBI:30616"/>
    </ligand>
</feature>
<evidence type="ECO:0000259" key="10">
    <source>
        <dbReference type="Pfam" id="PF06807"/>
    </source>
</evidence>
<evidence type="ECO:0000256" key="8">
    <source>
        <dbReference type="ARBA" id="ARBA00023242"/>
    </source>
</evidence>
<dbReference type="Gene3D" id="2.40.30.330">
    <property type="entry name" value="Pre-mRNA cleavage complex subunit Clp1, C-terminal domain"/>
    <property type="match status" value="1"/>
</dbReference>